<keyword evidence="4" id="KW-1185">Reference proteome</keyword>
<comment type="caution">
    <text evidence="3">The sequence shown here is derived from an EMBL/GenBank/DDBJ whole genome shotgun (WGS) entry which is preliminary data.</text>
</comment>
<sequence>MADASASPHAGLTSDIPGIIESLTSTKKELRARNDRVDMLLAQAEKCRDNAEIDPGPVQLAFNLLVENNALKEKNEEATAKLNHLNFHLIIGDWAEDIRKKVAKYEDAACDAQEAAGGKEMDADRGPEGTASITKHSSGKNKEKKKWFAMKRKNADEIYSSIVAETETVKAWRARGGLEADAPRTPVLDRIFIMCQLSGVEYNTLVETIKIGVERNDKAHAGQRPHLEDYLKPDSTELDWDAIKENCTAPKKWALKGGPECPLTKEQADVLVRMIDTWYPLCMKAVAEGKLAEELSSTKCKKDDREWVKLLYTPYKKGKWDHIPD</sequence>
<gene>
    <name evidence="3" type="ORF">MFIFM68171_03039</name>
</gene>
<dbReference type="EMBL" id="BAAFSV010000002">
    <property type="protein sequence ID" value="GAB1312829.1"/>
    <property type="molecule type" value="Genomic_DNA"/>
</dbReference>
<protein>
    <submittedName>
        <fullName evidence="3">Uncharacterized protein</fullName>
    </submittedName>
</protein>
<feature type="compositionally biased region" description="Basic and acidic residues" evidence="2">
    <location>
        <begin position="117"/>
        <end position="127"/>
    </location>
</feature>
<dbReference type="Proteomes" id="UP001628179">
    <property type="component" value="Unassembled WGS sequence"/>
</dbReference>
<evidence type="ECO:0000256" key="2">
    <source>
        <dbReference type="SAM" id="MobiDB-lite"/>
    </source>
</evidence>
<keyword evidence="1" id="KW-0175">Coiled coil</keyword>
<feature type="region of interest" description="Disordered" evidence="2">
    <location>
        <begin position="115"/>
        <end position="145"/>
    </location>
</feature>
<name>A0ABQ0G512_9PEZI</name>
<proteinExistence type="predicted"/>
<reference evidence="3 4" key="1">
    <citation type="submission" date="2024-09" db="EMBL/GenBank/DDBJ databases">
        <title>Itraconazole resistance in Madurella fahalii resulting from another homologue of gene encoding cytochrome P450 14-alpha sterol demethylase (CYP51).</title>
        <authorList>
            <person name="Yoshioka I."/>
            <person name="Fahal A.H."/>
            <person name="Kaneko S."/>
            <person name="Yaguchi T."/>
        </authorList>
    </citation>
    <scope>NUCLEOTIDE SEQUENCE [LARGE SCALE GENOMIC DNA]</scope>
    <source>
        <strain evidence="3 4">IFM 68171</strain>
    </source>
</reference>
<organism evidence="3 4">
    <name type="scientific">Madurella fahalii</name>
    <dbReference type="NCBI Taxonomy" id="1157608"/>
    <lineage>
        <taxon>Eukaryota</taxon>
        <taxon>Fungi</taxon>
        <taxon>Dikarya</taxon>
        <taxon>Ascomycota</taxon>
        <taxon>Pezizomycotina</taxon>
        <taxon>Sordariomycetes</taxon>
        <taxon>Sordariomycetidae</taxon>
        <taxon>Sordariales</taxon>
        <taxon>Sordariales incertae sedis</taxon>
        <taxon>Madurella</taxon>
    </lineage>
</organism>
<evidence type="ECO:0000313" key="3">
    <source>
        <dbReference type="EMBL" id="GAB1312829.1"/>
    </source>
</evidence>
<dbReference type="GeneID" id="98173784"/>
<dbReference type="RefSeq" id="XP_070914562.1">
    <property type="nucleotide sequence ID" value="XM_071058461.1"/>
</dbReference>
<feature type="coiled-coil region" evidence="1">
    <location>
        <begin position="61"/>
        <end position="88"/>
    </location>
</feature>
<accession>A0ABQ0G512</accession>
<evidence type="ECO:0000256" key="1">
    <source>
        <dbReference type="SAM" id="Coils"/>
    </source>
</evidence>
<evidence type="ECO:0000313" key="4">
    <source>
        <dbReference type="Proteomes" id="UP001628179"/>
    </source>
</evidence>